<dbReference type="GO" id="GO:0005929">
    <property type="term" value="C:cilium"/>
    <property type="evidence" value="ECO:0007669"/>
    <property type="project" value="TreeGrafter"/>
</dbReference>
<evidence type="ECO:0000313" key="5">
    <source>
        <dbReference type="Ensembl" id="ENSPMGP00000014033.1"/>
    </source>
</evidence>
<evidence type="ECO:0000313" key="6">
    <source>
        <dbReference type="Proteomes" id="UP000261520"/>
    </source>
</evidence>
<dbReference type="STRING" id="409849.ENSPMGP00000014033"/>
<reference evidence="5" key="2">
    <citation type="submission" date="2025-09" db="UniProtKB">
        <authorList>
            <consortium name="Ensembl"/>
        </authorList>
    </citation>
    <scope>IDENTIFICATION</scope>
</reference>
<organism evidence="5 6">
    <name type="scientific">Periophthalmus magnuspinnatus</name>
    <dbReference type="NCBI Taxonomy" id="409849"/>
    <lineage>
        <taxon>Eukaryota</taxon>
        <taxon>Metazoa</taxon>
        <taxon>Chordata</taxon>
        <taxon>Craniata</taxon>
        <taxon>Vertebrata</taxon>
        <taxon>Euteleostomi</taxon>
        <taxon>Actinopterygii</taxon>
        <taxon>Neopterygii</taxon>
        <taxon>Teleostei</taxon>
        <taxon>Neoteleostei</taxon>
        <taxon>Acanthomorphata</taxon>
        <taxon>Gobiaria</taxon>
        <taxon>Gobiiformes</taxon>
        <taxon>Gobioidei</taxon>
        <taxon>Gobiidae</taxon>
        <taxon>Oxudercinae</taxon>
        <taxon>Periophthalmus</taxon>
    </lineage>
</organism>
<evidence type="ECO:0000256" key="4">
    <source>
        <dbReference type="SAM" id="MobiDB-lite"/>
    </source>
</evidence>
<feature type="region of interest" description="Disordered" evidence="4">
    <location>
        <begin position="226"/>
        <end position="246"/>
    </location>
</feature>
<proteinExistence type="inferred from homology"/>
<dbReference type="GO" id="GO:0044782">
    <property type="term" value="P:cilium organization"/>
    <property type="evidence" value="ECO:0007669"/>
    <property type="project" value="TreeGrafter"/>
</dbReference>
<dbReference type="Ensembl" id="ENSPMGT00000014974.1">
    <property type="protein sequence ID" value="ENSPMGP00000014033.1"/>
    <property type="gene ID" value="ENSPMGG00000011530.1"/>
</dbReference>
<reference evidence="5" key="1">
    <citation type="submission" date="2025-08" db="UniProtKB">
        <authorList>
            <consortium name="Ensembl"/>
        </authorList>
    </citation>
    <scope>IDENTIFICATION</scope>
</reference>
<dbReference type="PANTHER" id="PTHR21501">
    <property type="entry name" value="PROTEIN FAM-161"/>
    <property type="match status" value="1"/>
</dbReference>
<evidence type="ECO:0000256" key="3">
    <source>
        <dbReference type="SAM" id="Coils"/>
    </source>
</evidence>
<dbReference type="GO" id="GO:0005856">
    <property type="term" value="C:cytoskeleton"/>
    <property type="evidence" value="ECO:0007669"/>
    <property type="project" value="UniProtKB-ARBA"/>
</dbReference>
<dbReference type="InterPro" id="IPR019579">
    <property type="entry name" value="FAM161A/B"/>
</dbReference>
<dbReference type="Proteomes" id="UP000261520">
    <property type="component" value="Unplaced"/>
</dbReference>
<protein>
    <submittedName>
        <fullName evidence="5">Uncharacterized protein</fullName>
    </submittedName>
</protein>
<dbReference type="AlphaFoldDB" id="A0A3B4AAF1"/>
<dbReference type="InterPro" id="IPR051655">
    <property type="entry name" value="FAM161"/>
</dbReference>
<evidence type="ECO:0000256" key="2">
    <source>
        <dbReference type="ARBA" id="ARBA00023054"/>
    </source>
</evidence>
<dbReference type="PANTHER" id="PTHR21501:SF4">
    <property type="entry name" value="PROTEIN FAM161B"/>
    <property type="match status" value="1"/>
</dbReference>
<keyword evidence="2 3" id="KW-0175">Coiled coil</keyword>
<name>A0A3B4AAF1_9GOBI</name>
<comment type="similarity">
    <text evidence="1">Belongs to the FAM161 family.</text>
</comment>
<feature type="coiled-coil region" evidence="3">
    <location>
        <begin position="321"/>
        <end position="348"/>
    </location>
</feature>
<accession>A0A3B4AAF1</accession>
<sequence length="387" mass="45141">MSTFRPCMMTSWAQREALRSGVWYAPTTSFEKDRACTHSQEEAMAECLKKFSATPVPSHVSAALFSEMMMKKERQRQLGHEQRKNFLISRQKPFGFEEREKERRAKLRAMISEASKDKKEAVVVKNSHKTTKDSKQGEDCHKVLIQTVEDVSVSEGPKLRTADRNRKERVGFLDKSPSFQPKIIRQVPDFYRLHKALQRDATQTKKTTKCQPFYLRTSTLPVRQSRATMAGDGKKKNSTNRSKSLGALTSLSTDTLPVYITDAARKRAEAIRKSLEVQESKTQESAEWLRKYQMRSEAMQRTVTLHAKLLDPHRSLKEVYNEKLQHHREADQQRMREYSKELKGMRARVSQRPYLFQQVKQVSASRSYIIKYIPVVFKCIFIYYYYT</sequence>
<dbReference type="Pfam" id="PF10595">
    <property type="entry name" value="FAM161A_B"/>
    <property type="match status" value="1"/>
</dbReference>
<evidence type="ECO:0000256" key="1">
    <source>
        <dbReference type="ARBA" id="ARBA00006663"/>
    </source>
</evidence>
<keyword evidence="6" id="KW-1185">Reference proteome</keyword>